<dbReference type="Pfam" id="PF03328">
    <property type="entry name" value="HpcH_HpaI"/>
    <property type="match status" value="1"/>
</dbReference>
<dbReference type="EMBL" id="JBFBVU010000036">
    <property type="protein sequence ID" value="MEV8468674.1"/>
    <property type="molecule type" value="Genomic_DNA"/>
</dbReference>
<dbReference type="RefSeq" id="WP_366194635.1">
    <property type="nucleotide sequence ID" value="NZ_JBFBVU010000036.1"/>
</dbReference>
<evidence type="ECO:0000256" key="2">
    <source>
        <dbReference type="ARBA" id="ARBA00022723"/>
    </source>
</evidence>
<dbReference type="InterPro" id="IPR005000">
    <property type="entry name" value="Aldolase/citrate-lyase_domain"/>
</dbReference>
<comment type="caution">
    <text evidence="5">The sequence shown here is derived from an EMBL/GenBank/DDBJ whole genome shotgun (WGS) entry which is preliminary data.</text>
</comment>
<dbReference type="InterPro" id="IPR040442">
    <property type="entry name" value="Pyrv_kinase-like_dom_sf"/>
</dbReference>
<dbReference type="Gene3D" id="3.20.20.60">
    <property type="entry name" value="Phosphoenolpyruvate-binding domains"/>
    <property type="match status" value="1"/>
</dbReference>
<protein>
    <submittedName>
        <fullName evidence="5">Aldolase/citrate lyase family protein</fullName>
    </submittedName>
</protein>
<evidence type="ECO:0000313" key="5">
    <source>
        <dbReference type="EMBL" id="MEV8468674.1"/>
    </source>
</evidence>
<organism evidence="5 6">
    <name type="scientific">Meridianimarinicoccus marinus</name>
    <dbReference type="NCBI Taxonomy" id="3231483"/>
    <lineage>
        <taxon>Bacteria</taxon>
        <taxon>Pseudomonadati</taxon>
        <taxon>Pseudomonadota</taxon>
        <taxon>Alphaproteobacteria</taxon>
        <taxon>Rhodobacterales</taxon>
        <taxon>Paracoccaceae</taxon>
        <taxon>Meridianimarinicoccus</taxon>
    </lineage>
</organism>
<name>A0ABV3LAS1_9RHOB</name>
<feature type="domain" description="HpcH/HpaI aldolase/citrate lyase" evidence="4">
    <location>
        <begin position="19"/>
        <end position="186"/>
    </location>
</feature>
<dbReference type="InterPro" id="IPR050251">
    <property type="entry name" value="HpcH-HpaI_aldolase"/>
</dbReference>
<evidence type="ECO:0000313" key="6">
    <source>
        <dbReference type="Proteomes" id="UP001553161"/>
    </source>
</evidence>
<keyword evidence="2" id="KW-0479">Metal-binding</keyword>
<dbReference type="InterPro" id="IPR015813">
    <property type="entry name" value="Pyrv/PenolPyrv_kinase-like_dom"/>
</dbReference>
<dbReference type="PANTHER" id="PTHR30502">
    <property type="entry name" value="2-KETO-3-DEOXY-L-RHAMNONATE ALDOLASE"/>
    <property type="match status" value="1"/>
</dbReference>
<accession>A0ABV3LAS1</accession>
<dbReference type="PANTHER" id="PTHR30502:SF0">
    <property type="entry name" value="PHOSPHOENOLPYRUVATE CARBOXYLASE FAMILY PROTEIN"/>
    <property type="match status" value="1"/>
</dbReference>
<evidence type="ECO:0000256" key="3">
    <source>
        <dbReference type="ARBA" id="ARBA00023239"/>
    </source>
</evidence>
<keyword evidence="3 5" id="KW-0456">Lyase</keyword>
<dbReference type="GO" id="GO:0016829">
    <property type="term" value="F:lyase activity"/>
    <property type="evidence" value="ECO:0007669"/>
    <property type="project" value="UniProtKB-KW"/>
</dbReference>
<evidence type="ECO:0000259" key="4">
    <source>
        <dbReference type="Pfam" id="PF03328"/>
    </source>
</evidence>
<dbReference type="Proteomes" id="UP001553161">
    <property type="component" value="Unassembled WGS sequence"/>
</dbReference>
<reference evidence="5 6" key="1">
    <citation type="submission" date="2024-07" db="EMBL/GenBank/DDBJ databases">
        <authorList>
            <person name="Kang M."/>
        </authorList>
    </citation>
    <scope>NUCLEOTIDE SEQUENCE [LARGE SCALE GENOMIC DNA]</scope>
    <source>
        <strain evidence="5 6">DFM31</strain>
    </source>
</reference>
<evidence type="ECO:0000256" key="1">
    <source>
        <dbReference type="ARBA" id="ARBA00005568"/>
    </source>
</evidence>
<sequence length="260" mass="27463">MTVNSDFKDRLAAGQKMLGVFVKTPQPIVIEILGQSGLDFMVIDAEHAPFDRQAIDTAMIAGRAAGCPIIVRVPKGDPETLLGVLDSGAAGVMVPHVCSVAQAEDLARAVRYGPGGRGFAGTTRAADYARRGLQEHFDQTTREVSLICQIEDPEGYDARAGIAAVEGVDALFVGRADLSVSYGFRDFFAPETAERCREVLGLAGAATGLYCAPGEDITPWQQAGGSLFVIGSDHTLMTRGVAQMRETVFGSPDSTKGPIS</sequence>
<gene>
    <name evidence="5" type="ORF">AB0T83_18075</name>
</gene>
<proteinExistence type="inferred from homology"/>
<keyword evidence="6" id="KW-1185">Reference proteome</keyword>
<dbReference type="SUPFAM" id="SSF51621">
    <property type="entry name" value="Phosphoenolpyruvate/pyruvate domain"/>
    <property type="match status" value="1"/>
</dbReference>
<comment type="similarity">
    <text evidence="1">Belongs to the HpcH/HpaI aldolase family.</text>
</comment>